<dbReference type="OrthoDB" id="792421at2"/>
<dbReference type="EMBL" id="CP022743">
    <property type="protein sequence ID" value="ASU32259.1"/>
    <property type="molecule type" value="Genomic_DNA"/>
</dbReference>
<dbReference type="Gene3D" id="3.10.450.50">
    <property type="match status" value="1"/>
</dbReference>
<keyword evidence="3" id="KW-1185">Reference proteome</keyword>
<dbReference type="InterPro" id="IPR032710">
    <property type="entry name" value="NTF2-like_dom_sf"/>
</dbReference>
<protein>
    <submittedName>
        <fullName evidence="2">Uncharacterized protein</fullName>
    </submittedName>
</protein>
<dbReference type="RefSeq" id="WP_094568881.1">
    <property type="nucleotide sequence ID" value="NZ_CP022743.1"/>
</dbReference>
<dbReference type="AlphaFoldDB" id="A0A223NQS2"/>
<dbReference type="SUPFAM" id="SSF54427">
    <property type="entry name" value="NTF2-like"/>
    <property type="match status" value="1"/>
</dbReference>
<dbReference type="KEGG" id="muc:MuYL_0356"/>
<dbReference type="Proteomes" id="UP000215002">
    <property type="component" value="Chromosome"/>
</dbReference>
<reference evidence="2 3" key="1">
    <citation type="submission" date="2017-08" db="EMBL/GenBank/DDBJ databases">
        <title>Complete genome sequence of Mucilaginibacter sp. strain BJC16-A31.</title>
        <authorList>
            <consortium name="Henan University of Science and Technology"/>
            <person name="You X."/>
        </authorList>
    </citation>
    <scope>NUCLEOTIDE SEQUENCE [LARGE SCALE GENOMIC DNA]</scope>
    <source>
        <strain evidence="2 3">BJC16-A31</strain>
    </source>
</reference>
<evidence type="ECO:0000313" key="2">
    <source>
        <dbReference type="EMBL" id="ASU32259.1"/>
    </source>
</evidence>
<evidence type="ECO:0000256" key="1">
    <source>
        <dbReference type="SAM" id="SignalP"/>
    </source>
</evidence>
<feature type="signal peptide" evidence="1">
    <location>
        <begin position="1"/>
        <end position="22"/>
    </location>
</feature>
<gene>
    <name evidence="2" type="ORF">MuYL_0356</name>
</gene>
<organism evidence="2 3">
    <name type="scientific">Mucilaginibacter xinganensis</name>
    <dbReference type="NCBI Taxonomy" id="1234841"/>
    <lineage>
        <taxon>Bacteria</taxon>
        <taxon>Pseudomonadati</taxon>
        <taxon>Bacteroidota</taxon>
        <taxon>Sphingobacteriia</taxon>
        <taxon>Sphingobacteriales</taxon>
        <taxon>Sphingobacteriaceae</taxon>
        <taxon>Mucilaginibacter</taxon>
    </lineage>
</organism>
<name>A0A223NQS2_9SPHI</name>
<feature type="chain" id="PRO_5012578486" evidence="1">
    <location>
        <begin position="23"/>
        <end position="176"/>
    </location>
</feature>
<sequence length="176" mass="19540">MIKKSALILFLCLIVASSVVKAKGRLNPINNAALVRATDTVPNADVMEVVRLAIYAANDFNIQAVANLYTPNAVVADDEPPYSWNGPTAGIQWINAVEKAVKDYHISKFKGTIESVKVYQQTSENVYVVVPVNYSGNLPDHAHFSARGAFTFVLRQINDKWLIKSQVWMPEKGIEY</sequence>
<keyword evidence="1" id="KW-0732">Signal</keyword>
<evidence type="ECO:0000313" key="3">
    <source>
        <dbReference type="Proteomes" id="UP000215002"/>
    </source>
</evidence>
<proteinExistence type="predicted"/>
<accession>A0A223NQS2</accession>